<evidence type="ECO:0000313" key="1">
    <source>
        <dbReference type="EMBL" id="CAD7239026.1"/>
    </source>
</evidence>
<proteinExistence type="predicted"/>
<gene>
    <name evidence="1" type="ORF">CTOB1V02_LOCUS16841</name>
</gene>
<dbReference type="AlphaFoldDB" id="A0A7R8ZW10"/>
<accession>A0A7R8ZW10</accession>
<reference evidence="1" key="1">
    <citation type="submission" date="2020-11" db="EMBL/GenBank/DDBJ databases">
        <authorList>
            <person name="Tran Van P."/>
        </authorList>
    </citation>
    <scope>NUCLEOTIDE SEQUENCE</scope>
</reference>
<sequence>MGSSSDPAESRLVCRSGRNSEAEKARSSFWSYSCNSSGASPVAHSSVGSCIHSCLFVLFSVDSQERSCPSFYNVSPHE</sequence>
<name>A0A7R8ZW10_9CRUS</name>
<organism evidence="1">
    <name type="scientific">Cyprideis torosa</name>
    <dbReference type="NCBI Taxonomy" id="163714"/>
    <lineage>
        <taxon>Eukaryota</taxon>
        <taxon>Metazoa</taxon>
        <taxon>Ecdysozoa</taxon>
        <taxon>Arthropoda</taxon>
        <taxon>Crustacea</taxon>
        <taxon>Oligostraca</taxon>
        <taxon>Ostracoda</taxon>
        <taxon>Podocopa</taxon>
        <taxon>Podocopida</taxon>
        <taxon>Cytherocopina</taxon>
        <taxon>Cytheroidea</taxon>
        <taxon>Cytherideidae</taxon>
        <taxon>Cyprideis</taxon>
    </lineage>
</organism>
<protein>
    <submittedName>
        <fullName evidence="1">Uncharacterized protein</fullName>
    </submittedName>
</protein>
<dbReference type="EMBL" id="OB714068">
    <property type="protein sequence ID" value="CAD7239026.1"/>
    <property type="molecule type" value="Genomic_DNA"/>
</dbReference>